<evidence type="ECO:0000259" key="6">
    <source>
        <dbReference type="PROSITE" id="PS50016"/>
    </source>
</evidence>
<dbReference type="PROSITE" id="PS01359">
    <property type="entry name" value="ZF_PHD_1"/>
    <property type="match status" value="1"/>
</dbReference>
<evidence type="ECO:0000313" key="7">
    <source>
        <dbReference type="EMBL" id="PSS06626.1"/>
    </source>
</evidence>
<feature type="region of interest" description="Disordered" evidence="5">
    <location>
        <begin position="271"/>
        <end position="307"/>
    </location>
</feature>
<dbReference type="Gene3D" id="3.30.40.10">
    <property type="entry name" value="Zinc/RING finger domain, C3HC4 (zinc finger)"/>
    <property type="match status" value="1"/>
</dbReference>
<dbReference type="InterPro" id="IPR019787">
    <property type="entry name" value="Znf_PHD-finger"/>
</dbReference>
<feature type="compositionally biased region" description="Polar residues" evidence="5">
    <location>
        <begin position="479"/>
        <end position="490"/>
    </location>
</feature>
<accession>A0A2R6QES0</accession>
<feature type="compositionally biased region" description="Polar residues" evidence="5">
    <location>
        <begin position="559"/>
        <end position="572"/>
    </location>
</feature>
<feature type="domain" description="PHD-type" evidence="6">
    <location>
        <begin position="353"/>
        <end position="405"/>
    </location>
</feature>
<keyword evidence="3" id="KW-0862">Zinc</keyword>
<feature type="compositionally biased region" description="Basic residues" evidence="5">
    <location>
        <begin position="198"/>
        <end position="208"/>
    </location>
</feature>
<dbReference type="InterPro" id="IPR013083">
    <property type="entry name" value="Znf_RING/FYVE/PHD"/>
</dbReference>
<dbReference type="SMART" id="SM00249">
    <property type="entry name" value="PHD"/>
    <property type="match status" value="1"/>
</dbReference>
<evidence type="ECO:0000256" key="3">
    <source>
        <dbReference type="ARBA" id="ARBA00022833"/>
    </source>
</evidence>
<feature type="region of interest" description="Disordered" evidence="5">
    <location>
        <begin position="193"/>
        <end position="218"/>
    </location>
</feature>
<feature type="compositionally biased region" description="Basic and acidic residues" evidence="5">
    <location>
        <begin position="417"/>
        <end position="429"/>
    </location>
</feature>
<protein>
    <recommendedName>
        <fullName evidence="6">PHD-type domain-containing protein</fullName>
    </recommendedName>
</protein>
<dbReference type="EMBL" id="MLYV02000358">
    <property type="protein sequence ID" value="PSS06626.1"/>
    <property type="molecule type" value="Genomic_DNA"/>
</dbReference>
<organism evidence="7 8">
    <name type="scientific">Hermanssonia centrifuga</name>
    <dbReference type="NCBI Taxonomy" id="98765"/>
    <lineage>
        <taxon>Eukaryota</taxon>
        <taxon>Fungi</taxon>
        <taxon>Dikarya</taxon>
        <taxon>Basidiomycota</taxon>
        <taxon>Agaricomycotina</taxon>
        <taxon>Agaricomycetes</taxon>
        <taxon>Polyporales</taxon>
        <taxon>Meruliaceae</taxon>
        <taxon>Hermanssonia</taxon>
    </lineage>
</organism>
<feature type="compositionally biased region" description="Basic residues" evidence="5">
    <location>
        <begin position="609"/>
        <end position="618"/>
    </location>
</feature>
<dbReference type="InterPro" id="IPR019786">
    <property type="entry name" value="Zinc_finger_PHD-type_CS"/>
</dbReference>
<dbReference type="PROSITE" id="PS50016">
    <property type="entry name" value="ZF_PHD_2"/>
    <property type="match status" value="1"/>
</dbReference>
<dbReference type="InterPro" id="IPR011011">
    <property type="entry name" value="Znf_FYVE_PHD"/>
</dbReference>
<dbReference type="CDD" id="cd15522">
    <property type="entry name" value="PHD_TAF3"/>
    <property type="match status" value="1"/>
</dbReference>
<feature type="region of interest" description="Disordered" evidence="5">
    <location>
        <begin position="550"/>
        <end position="618"/>
    </location>
</feature>
<keyword evidence="8" id="KW-1185">Reference proteome</keyword>
<dbReference type="SUPFAM" id="SSF57903">
    <property type="entry name" value="FYVE/PHD zinc finger"/>
    <property type="match status" value="1"/>
</dbReference>
<keyword evidence="2 4" id="KW-0863">Zinc-finger</keyword>
<feature type="region of interest" description="Disordered" evidence="5">
    <location>
        <begin position="1"/>
        <end position="21"/>
    </location>
</feature>
<dbReference type="Proteomes" id="UP000186601">
    <property type="component" value="Unassembled WGS sequence"/>
</dbReference>
<dbReference type="GO" id="GO:0008270">
    <property type="term" value="F:zinc ion binding"/>
    <property type="evidence" value="ECO:0007669"/>
    <property type="project" value="UniProtKB-KW"/>
</dbReference>
<evidence type="ECO:0000256" key="4">
    <source>
        <dbReference type="PROSITE-ProRule" id="PRU00146"/>
    </source>
</evidence>
<feature type="region of interest" description="Disordered" evidence="5">
    <location>
        <begin position="43"/>
        <end position="85"/>
    </location>
</feature>
<keyword evidence="1" id="KW-0479">Metal-binding</keyword>
<evidence type="ECO:0000256" key="2">
    <source>
        <dbReference type="ARBA" id="ARBA00022771"/>
    </source>
</evidence>
<sequence>MHVDDVFCPDSSLKTTTPLPAPIPQRAVGGEIERIRLQMAADQAARLHETESRRPEYLKRAKRPIPDSDFTSENQENTYPTLGVTESPVKGRRLMLFQETSEESFEQSLLAGGYLQYGLAPAYAEPSTPRINGKTVPEDGPQQVPSDREIKKRKRLAAFQDHNVSTSSRLFPVEIEGRGRVILDKLPEEIVPQSDHPTKKRANRRKKGAIVDNPGKKKQVETPVVETALVKPNWLDEVFPWSLRYQERMELGKREEEEKLKWIERYLERDSDDEDDEDQSLGLPPDFDEEEEPQFRRGRGKMVPLPINPDEQKRIRAKRATVKFPCDPADARAALLSKRSVRALAFRRRQEEEVVCVCNGKDDGRELVQCDQCETWFHLQCIGIEKISDLGREEDPWYCMDCLGITPRSSSPTFVPTDDRPPVNGRRDPLFFQGSVQESPPAMPWSATRIPKTPVRGKDHTQVFSSRSSWGESSELEPQTPSSAARSTRIYNAPSFVDPLDEPFDPTSTPSRGIKFSGPFTTPKATTLWGYKSAQMYTPSRSGCKLSGGPFPYSFGSSDASSPYRTVYSNDESPVRRSKPPVPRRLPDSPVGPKLELPPSFDPQESPIPRKRTLGSRI</sequence>
<feature type="compositionally biased region" description="Basic and acidic residues" evidence="5">
    <location>
        <begin position="45"/>
        <end position="59"/>
    </location>
</feature>
<evidence type="ECO:0000256" key="5">
    <source>
        <dbReference type="SAM" id="MobiDB-lite"/>
    </source>
</evidence>
<evidence type="ECO:0000313" key="8">
    <source>
        <dbReference type="Proteomes" id="UP000186601"/>
    </source>
</evidence>
<feature type="region of interest" description="Disordered" evidence="5">
    <location>
        <begin position="410"/>
        <end position="518"/>
    </location>
</feature>
<comment type="caution">
    <text evidence="7">The sequence shown here is derived from an EMBL/GenBank/DDBJ whole genome shotgun (WGS) entry which is preliminary data.</text>
</comment>
<gene>
    <name evidence="7" type="ORF">PHLCEN_2v3582</name>
</gene>
<proteinExistence type="predicted"/>
<dbReference type="AlphaFoldDB" id="A0A2R6QES0"/>
<dbReference type="Pfam" id="PF00628">
    <property type="entry name" value="PHD"/>
    <property type="match status" value="1"/>
</dbReference>
<dbReference type="STRING" id="98765.A0A2R6QES0"/>
<reference evidence="7 8" key="1">
    <citation type="submission" date="2018-02" db="EMBL/GenBank/DDBJ databases">
        <title>Genome sequence of the basidiomycete white-rot fungus Phlebia centrifuga.</title>
        <authorList>
            <person name="Granchi Z."/>
            <person name="Peng M."/>
            <person name="de Vries R.P."/>
            <person name="Hilden K."/>
            <person name="Makela M.R."/>
            <person name="Grigoriev I."/>
            <person name="Riley R."/>
        </authorList>
    </citation>
    <scope>NUCLEOTIDE SEQUENCE [LARGE SCALE GENOMIC DNA]</scope>
    <source>
        <strain evidence="7 8">FBCC195</strain>
    </source>
</reference>
<name>A0A2R6QES0_9APHY</name>
<feature type="compositionally biased region" description="Polar residues" evidence="5">
    <location>
        <begin position="69"/>
        <end position="80"/>
    </location>
</feature>
<dbReference type="OrthoDB" id="436852at2759"/>
<dbReference type="InterPro" id="IPR001965">
    <property type="entry name" value="Znf_PHD"/>
</dbReference>
<evidence type="ECO:0000256" key="1">
    <source>
        <dbReference type="ARBA" id="ARBA00022723"/>
    </source>
</evidence>
<feature type="compositionally biased region" description="Low complexity" evidence="5">
    <location>
        <begin position="465"/>
        <end position="477"/>
    </location>
</feature>